<evidence type="ECO:0000313" key="3">
    <source>
        <dbReference type="Proteomes" id="UP000070133"/>
    </source>
</evidence>
<keyword evidence="1" id="KW-0472">Membrane</keyword>
<feature type="transmembrane region" description="Helical" evidence="1">
    <location>
        <begin position="90"/>
        <end position="114"/>
    </location>
</feature>
<keyword evidence="1" id="KW-1133">Transmembrane helix</keyword>
<keyword evidence="1" id="KW-0812">Transmembrane</keyword>
<sequence length="164" mass="18670">MSSQQQNTPDLDVEVMKALFAEAVDRLCRITYEIPKRHRRLSACKFPGAWPPNADQGHVHYRIGINRVVGFKMRSRSFPQVVKAGRFANIINLFALAFTFSVAVLLIILDFVAFRILIGRPKRRLSPGIQFWIQDVVFQLQRAAFEGTGVGTWGRKDEEVPLTI</sequence>
<name>A0A139H3J7_9PEZI</name>
<organism evidence="2 3">
    <name type="scientific">Pseudocercospora eumusae</name>
    <dbReference type="NCBI Taxonomy" id="321146"/>
    <lineage>
        <taxon>Eukaryota</taxon>
        <taxon>Fungi</taxon>
        <taxon>Dikarya</taxon>
        <taxon>Ascomycota</taxon>
        <taxon>Pezizomycotina</taxon>
        <taxon>Dothideomycetes</taxon>
        <taxon>Dothideomycetidae</taxon>
        <taxon>Mycosphaerellales</taxon>
        <taxon>Mycosphaerellaceae</taxon>
        <taxon>Pseudocercospora</taxon>
    </lineage>
</organism>
<reference evidence="2 3" key="1">
    <citation type="submission" date="2015-07" db="EMBL/GenBank/DDBJ databases">
        <title>Comparative genomics of the Sigatoka disease complex on banana suggests a link between parallel evolutionary changes in Pseudocercospora fijiensis and Pseudocercospora eumusae and increased virulence on the banana host.</title>
        <authorList>
            <person name="Chang T.-C."/>
            <person name="Salvucci A."/>
            <person name="Crous P.W."/>
            <person name="Stergiopoulos I."/>
        </authorList>
    </citation>
    <scope>NUCLEOTIDE SEQUENCE [LARGE SCALE GENOMIC DNA]</scope>
    <source>
        <strain evidence="2 3">CBS 114824</strain>
    </source>
</reference>
<comment type="caution">
    <text evidence="2">The sequence shown here is derived from an EMBL/GenBank/DDBJ whole genome shotgun (WGS) entry which is preliminary data.</text>
</comment>
<keyword evidence="3" id="KW-1185">Reference proteome</keyword>
<evidence type="ECO:0000313" key="2">
    <source>
        <dbReference type="EMBL" id="KXS96991.1"/>
    </source>
</evidence>
<evidence type="ECO:0000256" key="1">
    <source>
        <dbReference type="SAM" id="Phobius"/>
    </source>
</evidence>
<dbReference type="AlphaFoldDB" id="A0A139H3J7"/>
<dbReference type="OrthoDB" id="3540210at2759"/>
<gene>
    <name evidence="2" type="ORF">AC578_5538</name>
</gene>
<dbReference type="EMBL" id="LFZN01000157">
    <property type="protein sequence ID" value="KXS96991.1"/>
    <property type="molecule type" value="Genomic_DNA"/>
</dbReference>
<accession>A0A139H3J7</accession>
<proteinExistence type="predicted"/>
<protein>
    <submittedName>
        <fullName evidence="2">Uncharacterized protein</fullName>
    </submittedName>
</protein>
<dbReference type="Proteomes" id="UP000070133">
    <property type="component" value="Unassembled WGS sequence"/>
</dbReference>